<reference evidence="14 15" key="1">
    <citation type="journal article" date="2014" name="Int. J. Syst. Evol. Microbiol.">
        <title>Complete genome sequence of Corynebacterium casei LMG S-19264T (=DSM 44701T), isolated from a smear-ripened cheese.</title>
        <authorList>
            <consortium name="US DOE Joint Genome Institute (JGI-PGF)"/>
            <person name="Walter F."/>
            <person name="Albersmeier A."/>
            <person name="Kalinowski J."/>
            <person name="Ruckert C."/>
        </authorList>
    </citation>
    <scope>NUCLEOTIDE SEQUENCE [LARGE SCALE GENOMIC DNA]</scope>
    <source>
        <strain evidence="14 15">CGMCC 1.9161</strain>
    </source>
</reference>
<dbReference type="InterPro" id="IPR017871">
    <property type="entry name" value="ABC_transporter-like_CS"/>
</dbReference>
<keyword evidence="4 11" id="KW-0813">Transport</keyword>
<dbReference type="SMART" id="SM00382">
    <property type="entry name" value="AAA"/>
    <property type="match status" value="1"/>
</dbReference>
<evidence type="ECO:0000256" key="1">
    <source>
        <dbReference type="ARBA" id="ARBA00004417"/>
    </source>
</evidence>
<evidence type="ECO:0000256" key="3">
    <source>
        <dbReference type="ARBA" id="ARBA00005417"/>
    </source>
</evidence>
<dbReference type="InterPro" id="IPR050388">
    <property type="entry name" value="ABC_Ni/Peptide_Import"/>
</dbReference>
<feature type="domain" description="ABC transporter" evidence="12">
    <location>
        <begin position="330"/>
        <end position="579"/>
    </location>
</feature>
<feature type="transmembrane region" description="Helical" evidence="11">
    <location>
        <begin position="34"/>
        <end position="55"/>
    </location>
</feature>
<comment type="similarity">
    <text evidence="3">Belongs to the ABC transporter superfamily.</text>
</comment>
<accession>A0A917Q4H2</accession>
<evidence type="ECO:0000256" key="7">
    <source>
        <dbReference type="ARBA" id="ARBA00022741"/>
    </source>
</evidence>
<evidence type="ECO:0000256" key="10">
    <source>
        <dbReference type="ARBA" id="ARBA00023136"/>
    </source>
</evidence>
<dbReference type="Gene3D" id="1.10.3720.10">
    <property type="entry name" value="MetI-like"/>
    <property type="match status" value="1"/>
</dbReference>
<dbReference type="GO" id="GO:0005886">
    <property type="term" value="C:plasma membrane"/>
    <property type="evidence" value="ECO:0007669"/>
    <property type="project" value="UniProtKB-SubCell"/>
</dbReference>
<dbReference type="EMBL" id="BMMF01000002">
    <property type="protein sequence ID" value="GGK22055.1"/>
    <property type="molecule type" value="Genomic_DNA"/>
</dbReference>
<dbReference type="InterPro" id="IPR035906">
    <property type="entry name" value="MetI-like_sf"/>
</dbReference>
<dbReference type="PROSITE" id="PS50893">
    <property type="entry name" value="ABC_TRANSPORTER_2"/>
    <property type="match status" value="1"/>
</dbReference>
<evidence type="ECO:0000256" key="9">
    <source>
        <dbReference type="ARBA" id="ARBA00022989"/>
    </source>
</evidence>
<dbReference type="Proteomes" id="UP000600449">
    <property type="component" value="Unassembled WGS sequence"/>
</dbReference>
<dbReference type="Gene3D" id="3.40.50.300">
    <property type="entry name" value="P-loop containing nucleotide triphosphate hydrolases"/>
    <property type="match status" value="1"/>
</dbReference>
<dbReference type="PANTHER" id="PTHR43297:SF2">
    <property type="entry name" value="DIPEPTIDE TRANSPORT ATP-BINDING PROTEIN DPPD"/>
    <property type="match status" value="1"/>
</dbReference>
<keyword evidence="5" id="KW-1003">Cell membrane</keyword>
<keyword evidence="10 11" id="KW-0472">Membrane</keyword>
<evidence type="ECO:0000256" key="2">
    <source>
        <dbReference type="ARBA" id="ARBA00004651"/>
    </source>
</evidence>
<feature type="transmembrane region" description="Helical" evidence="11">
    <location>
        <begin position="136"/>
        <end position="156"/>
    </location>
</feature>
<evidence type="ECO:0000256" key="4">
    <source>
        <dbReference type="ARBA" id="ARBA00022448"/>
    </source>
</evidence>
<evidence type="ECO:0000256" key="8">
    <source>
        <dbReference type="ARBA" id="ARBA00022840"/>
    </source>
</evidence>
<dbReference type="InterPro" id="IPR025966">
    <property type="entry name" value="OppC_N"/>
</dbReference>
<dbReference type="CDD" id="cd03257">
    <property type="entry name" value="ABC_NikE_OppD_transporters"/>
    <property type="match status" value="1"/>
</dbReference>
<keyword evidence="15" id="KW-1185">Reference proteome</keyword>
<dbReference type="Pfam" id="PF00005">
    <property type="entry name" value="ABC_tran"/>
    <property type="match status" value="1"/>
</dbReference>
<evidence type="ECO:0000313" key="14">
    <source>
        <dbReference type="EMBL" id="GGK22055.1"/>
    </source>
</evidence>
<gene>
    <name evidence="14" type="ORF">GCM10011322_05900</name>
</gene>
<dbReference type="InterPro" id="IPR003439">
    <property type="entry name" value="ABC_transporter-like_ATP-bd"/>
</dbReference>
<keyword evidence="6 11" id="KW-0812">Transmembrane</keyword>
<evidence type="ECO:0000256" key="6">
    <source>
        <dbReference type="ARBA" id="ARBA00022692"/>
    </source>
</evidence>
<dbReference type="SUPFAM" id="SSF52540">
    <property type="entry name" value="P-loop containing nucleoside triphosphate hydrolases"/>
    <property type="match status" value="1"/>
</dbReference>
<dbReference type="InterPro" id="IPR013563">
    <property type="entry name" value="Oligopep_ABC_C"/>
</dbReference>
<feature type="domain" description="ABC transmembrane type-1" evidence="13">
    <location>
        <begin position="96"/>
        <end position="285"/>
    </location>
</feature>
<evidence type="ECO:0000256" key="5">
    <source>
        <dbReference type="ARBA" id="ARBA00022475"/>
    </source>
</evidence>
<dbReference type="InterPro" id="IPR003593">
    <property type="entry name" value="AAA+_ATPase"/>
</dbReference>
<evidence type="ECO:0000313" key="15">
    <source>
        <dbReference type="Proteomes" id="UP000600449"/>
    </source>
</evidence>
<dbReference type="Pfam" id="PF12911">
    <property type="entry name" value="OppC_N"/>
    <property type="match status" value="1"/>
</dbReference>
<dbReference type="NCBIfam" id="TIGR01727">
    <property type="entry name" value="oligo_HPY"/>
    <property type="match status" value="1"/>
</dbReference>
<dbReference type="GO" id="GO:0005524">
    <property type="term" value="F:ATP binding"/>
    <property type="evidence" value="ECO:0007669"/>
    <property type="project" value="UniProtKB-KW"/>
</dbReference>
<feature type="transmembrane region" description="Helical" evidence="11">
    <location>
        <begin position="98"/>
        <end position="124"/>
    </location>
</feature>
<feature type="transmembrane region" description="Helical" evidence="11">
    <location>
        <begin position="209"/>
        <end position="230"/>
    </location>
</feature>
<dbReference type="InterPro" id="IPR000515">
    <property type="entry name" value="MetI-like"/>
</dbReference>
<dbReference type="PROSITE" id="PS00211">
    <property type="entry name" value="ABC_TRANSPORTER_1"/>
    <property type="match status" value="1"/>
</dbReference>
<dbReference type="GO" id="GO:0015833">
    <property type="term" value="P:peptide transport"/>
    <property type="evidence" value="ECO:0007669"/>
    <property type="project" value="InterPro"/>
</dbReference>
<dbReference type="SUPFAM" id="SSF161098">
    <property type="entry name" value="MetI-like"/>
    <property type="match status" value="1"/>
</dbReference>
<dbReference type="CDD" id="cd06261">
    <property type="entry name" value="TM_PBP2"/>
    <property type="match status" value="1"/>
</dbReference>
<dbReference type="PROSITE" id="PS50928">
    <property type="entry name" value="ABC_TM1"/>
    <property type="match status" value="1"/>
</dbReference>
<dbReference type="Pfam" id="PF08352">
    <property type="entry name" value="oligo_HPY"/>
    <property type="match status" value="1"/>
</dbReference>
<evidence type="ECO:0000259" key="13">
    <source>
        <dbReference type="PROSITE" id="PS50928"/>
    </source>
</evidence>
<name>A0A917Q4H2_9HYPH</name>
<evidence type="ECO:0000259" key="12">
    <source>
        <dbReference type="PROSITE" id="PS50893"/>
    </source>
</evidence>
<organism evidence="14 15">
    <name type="scientific">Salinarimonas ramus</name>
    <dbReference type="NCBI Taxonomy" id="690164"/>
    <lineage>
        <taxon>Bacteria</taxon>
        <taxon>Pseudomonadati</taxon>
        <taxon>Pseudomonadota</taxon>
        <taxon>Alphaproteobacteria</taxon>
        <taxon>Hyphomicrobiales</taxon>
        <taxon>Salinarimonadaceae</taxon>
        <taxon>Salinarimonas</taxon>
    </lineage>
</organism>
<feature type="transmembrane region" description="Helical" evidence="11">
    <location>
        <begin position="266"/>
        <end position="285"/>
    </location>
</feature>
<dbReference type="AlphaFoldDB" id="A0A917Q4H2"/>
<dbReference type="GO" id="GO:0055085">
    <property type="term" value="P:transmembrane transport"/>
    <property type="evidence" value="ECO:0007669"/>
    <property type="project" value="InterPro"/>
</dbReference>
<comment type="subcellular location">
    <subcellularLocation>
        <location evidence="1">Cell inner membrane</location>
        <topology evidence="1">Peripheral membrane protein</topology>
    </subcellularLocation>
    <subcellularLocation>
        <location evidence="2 11">Cell membrane</location>
        <topology evidence="2 11">Multi-pass membrane protein</topology>
    </subcellularLocation>
</comment>
<proteinExistence type="inferred from homology"/>
<comment type="caution">
    <text evidence="14">The sequence shown here is derived from an EMBL/GenBank/DDBJ whole genome shotgun (WGS) entry which is preliminary data.</text>
</comment>
<dbReference type="PANTHER" id="PTHR43297">
    <property type="entry name" value="OLIGOPEPTIDE TRANSPORT ATP-BINDING PROTEIN APPD"/>
    <property type="match status" value="1"/>
</dbReference>
<protein>
    <submittedName>
        <fullName evidence="14">Peptide ABC transporter permease</fullName>
    </submittedName>
</protein>
<comment type="similarity">
    <text evidence="11">Belongs to the binding-protein-dependent transport system permease family.</text>
</comment>
<dbReference type="RefSeq" id="WP_188909400.1">
    <property type="nucleotide sequence ID" value="NZ_BMMF01000002.1"/>
</dbReference>
<dbReference type="Pfam" id="PF00528">
    <property type="entry name" value="BPD_transp_1"/>
    <property type="match status" value="1"/>
</dbReference>
<sequence>MSAISTSSSAGDAARTPERPKRRSFLRLLLRNRLAGLGLVVLAAIVAIAILAPILPLADPNATAPANRLLPPLSEGHLLGTDELGRDLLSRLVWGTRLSLFMGVAATLVAALLGSTIGLVAGYFGGRLDNALMRSIDMLMAFPYILLALAIVAVLGPGLLNALYAVAIVNIPFFARNIRGVTVGLSHKDFVEAARLSGMGHGRILVSEVLPNVMPVIVITMSTTVGWMILETAGLSFLGLGSQPPQADLGSILGEGRKVMLTAPHVTTIAGITIFLLVMSINLVGDGVRDALDPRLSAGALARPAPVTRIARAKNADDAAPPEGSPALAVRRLSTRFEVGERIYRAVNDVSFTIRRGECLGLVGESGSGKSVTALSLLGLVPSPPGVIRAGRVWREGEDVLSLSREKLRALRGGRVSYIFQDPLTTLHPLFTVGDQLVEAIRAHRPASHAEAWTQAVALLDRVRIPAAADRAEALPHELSGGMRQRVAIAMALANEPDLIIADEPTTALDVTVQAQILALLDELRRESGLALLFITHDFGVVSQLCDRVAVMYAGKIVEEGPTQAVLEAPAHPYTRLLIACVPILGSGKRALDAIPGLPPAVDRLPDGCAFAPRCPRATAACKEGEIPPVSVADRRSARCLYAGEVMRAATEGSAA</sequence>
<keyword evidence="9 11" id="KW-1133">Transmembrane helix</keyword>
<evidence type="ECO:0000256" key="11">
    <source>
        <dbReference type="RuleBase" id="RU363032"/>
    </source>
</evidence>
<dbReference type="InterPro" id="IPR027417">
    <property type="entry name" value="P-loop_NTPase"/>
</dbReference>
<dbReference type="GO" id="GO:0016887">
    <property type="term" value="F:ATP hydrolysis activity"/>
    <property type="evidence" value="ECO:0007669"/>
    <property type="project" value="InterPro"/>
</dbReference>
<dbReference type="FunFam" id="3.40.50.300:FF:000016">
    <property type="entry name" value="Oligopeptide ABC transporter ATP-binding component"/>
    <property type="match status" value="1"/>
</dbReference>
<keyword evidence="8" id="KW-0067">ATP-binding</keyword>
<keyword evidence="7" id="KW-0547">Nucleotide-binding</keyword>